<evidence type="ECO:0000256" key="8">
    <source>
        <dbReference type="ARBA" id="ARBA00022692"/>
    </source>
</evidence>
<evidence type="ECO:0000256" key="11">
    <source>
        <dbReference type="ARBA" id="ARBA00023656"/>
    </source>
</evidence>
<feature type="transmembrane region" description="Helical" evidence="12">
    <location>
        <begin position="178"/>
        <end position="203"/>
    </location>
</feature>
<protein>
    <recommendedName>
        <fullName evidence="11 12">Protein-S-isoprenylcysteine O-methyltransferase</fullName>
        <ecNumber evidence="3 12">2.1.1.100</ecNumber>
    </recommendedName>
</protein>
<keyword evidence="6" id="KW-0808">Transferase</keyword>
<dbReference type="RefSeq" id="XP_033765631.1">
    <property type="nucleotide sequence ID" value="XM_033909740.1"/>
</dbReference>
<keyword evidence="9 12" id="KW-1133">Transmembrane helix</keyword>
<dbReference type="InterPro" id="IPR007269">
    <property type="entry name" value="ICMT_MeTrfase"/>
</dbReference>
<comment type="catalytic activity">
    <reaction evidence="12">
        <text>[protein]-C-terminal S-[(2E,6E)-farnesyl]-L-cysteine + S-adenosyl-L-methionine = [protein]-C-terminal S-[(2E,6E)-farnesyl]-L-cysteine methyl ester + S-adenosyl-L-homocysteine</text>
        <dbReference type="Rhea" id="RHEA:21672"/>
        <dbReference type="Rhea" id="RHEA-COMP:12125"/>
        <dbReference type="Rhea" id="RHEA-COMP:12126"/>
        <dbReference type="ChEBI" id="CHEBI:57856"/>
        <dbReference type="ChEBI" id="CHEBI:59789"/>
        <dbReference type="ChEBI" id="CHEBI:90510"/>
        <dbReference type="ChEBI" id="CHEBI:90511"/>
        <dbReference type="EC" id="2.1.1.100"/>
    </reaction>
</comment>
<sequence>MHQDLTDDEHEYPDIRRNPLHEVTMTSYILGILLGIFVGLFPQIRFKNFNLFIIALSLFHFLEYYITAKYNPLKVHSESFLLNNGKSYMAAHSFAILECLIESLLFPNLKTFSYSRATKLCTILGCLLVILGQYTRTIAMHTAGHSFSHIVKTKKESDHVLVKTGIYSWSRHPSYLGFFWWAIGTQLLLLNPISLVIFISVLWKFFNDRIRVEEKYLIEFFGTEYIDYKSKVGVGIPLVY</sequence>
<evidence type="ECO:0000256" key="4">
    <source>
        <dbReference type="ARBA" id="ARBA00022507"/>
    </source>
</evidence>
<evidence type="ECO:0000256" key="5">
    <source>
        <dbReference type="ARBA" id="ARBA00022603"/>
    </source>
</evidence>
<evidence type="ECO:0000256" key="12">
    <source>
        <dbReference type="RuleBase" id="RU362022"/>
    </source>
</evidence>
<dbReference type="OrthoDB" id="422086at2759"/>
<dbReference type="PROSITE" id="PS51564">
    <property type="entry name" value="SAM_ICMT"/>
    <property type="match status" value="1"/>
</dbReference>
<keyword evidence="7 12" id="KW-0949">S-adenosyl-L-methionine</keyword>
<dbReference type="FunFam" id="1.20.120.1630:FF:000018">
    <property type="entry name" value="Protein-S-isoprenylcysteine O-methyltransferase"/>
    <property type="match status" value="1"/>
</dbReference>
<feature type="transmembrane region" description="Helical" evidence="12">
    <location>
        <begin position="49"/>
        <end position="67"/>
    </location>
</feature>
<dbReference type="PANTHER" id="PTHR12714:SF9">
    <property type="entry name" value="PROTEIN-S-ISOPRENYLCYSTEINE O-METHYLTRANSFERASE"/>
    <property type="match status" value="1"/>
</dbReference>
<keyword evidence="12" id="KW-0256">Endoplasmic reticulum</keyword>
<feature type="transmembrane region" description="Helical" evidence="12">
    <location>
        <begin position="117"/>
        <end position="135"/>
    </location>
</feature>
<evidence type="ECO:0000256" key="7">
    <source>
        <dbReference type="ARBA" id="ARBA00022691"/>
    </source>
</evidence>
<keyword evidence="8 12" id="KW-0812">Transmembrane</keyword>
<evidence type="ECO:0000256" key="10">
    <source>
        <dbReference type="ARBA" id="ARBA00023136"/>
    </source>
</evidence>
<dbReference type="EC" id="2.1.1.100" evidence="3 12"/>
<accession>A0A8B8UPP3</accession>
<evidence type="ECO:0000256" key="9">
    <source>
        <dbReference type="ARBA" id="ARBA00022989"/>
    </source>
</evidence>
<keyword evidence="4" id="KW-0589">Pheromone response</keyword>
<feature type="transmembrane region" description="Helical" evidence="12">
    <location>
        <begin position="87"/>
        <end position="105"/>
    </location>
</feature>
<dbReference type="KEGG" id="spao:SPAR_D05980"/>
<proteinExistence type="inferred from homology"/>
<evidence type="ECO:0000256" key="2">
    <source>
        <dbReference type="ARBA" id="ARBA00009140"/>
    </source>
</evidence>
<reference evidence="13" key="4">
    <citation type="submission" date="2025-08" db="UniProtKB">
        <authorList>
            <consortium name="RefSeq"/>
        </authorList>
    </citation>
    <scope>IDENTIFICATION</scope>
    <source>
        <strain evidence="13">CBS432</strain>
    </source>
</reference>
<dbReference type="AlphaFoldDB" id="A0A8B8UPP3"/>
<dbReference type="Gene3D" id="1.20.120.1630">
    <property type="match status" value="1"/>
</dbReference>
<dbReference type="InterPro" id="IPR025770">
    <property type="entry name" value="PPMT_MeTrfase"/>
</dbReference>
<name>A0A8B8UPP3_SACPA</name>
<evidence type="ECO:0000313" key="13">
    <source>
        <dbReference type="RefSeq" id="XP_033765631.1"/>
    </source>
</evidence>
<gene>
    <name evidence="13" type="primary">STE14</name>
    <name evidence="13" type="ORF">SPAR_D05980</name>
</gene>
<evidence type="ECO:0000256" key="1">
    <source>
        <dbReference type="ARBA" id="ARBA00004141"/>
    </source>
</evidence>
<comment type="subcellular location">
    <subcellularLocation>
        <location evidence="12">Endoplasmic reticulum membrane</location>
        <topology evidence="12">Multi-pass membrane protein</topology>
    </subcellularLocation>
    <subcellularLocation>
        <location evidence="1">Membrane</location>
        <topology evidence="1">Multi-pass membrane protein</topology>
    </subcellularLocation>
</comment>
<comment type="similarity">
    <text evidence="2 12">Belongs to the class VI-like SAM-binding methyltransferase superfamily. Isoprenylcysteine carboxyl methyltransferase family.</text>
</comment>
<reference evidence="13" key="2">
    <citation type="submission" date="2020-01" db="EMBL/GenBank/DDBJ databases">
        <title>Population-level Yeast Reference Genomes.</title>
        <authorList>
            <person name="Yue J.-X."/>
        </authorList>
    </citation>
    <scope>NUCLEOTIDE SEQUENCE</scope>
    <source>
        <strain evidence="13">CBS432</strain>
    </source>
</reference>
<evidence type="ECO:0000256" key="6">
    <source>
        <dbReference type="ARBA" id="ARBA00022679"/>
    </source>
</evidence>
<organism evidence="13">
    <name type="scientific">Saccharomyces paradoxus</name>
    <name type="common">Yeast</name>
    <name type="synonym">Saccharomyces douglasii</name>
    <dbReference type="NCBI Taxonomy" id="27291"/>
    <lineage>
        <taxon>Eukaryota</taxon>
        <taxon>Fungi</taxon>
        <taxon>Dikarya</taxon>
        <taxon>Ascomycota</taxon>
        <taxon>Saccharomycotina</taxon>
        <taxon>Saccharomycetes</taxon>
        <taxon>Saccharomycetales</taxon>
        <taxon>Saccharomycetaceae</taxon>
        <taxon>Saccharomyces</taxon>
    </lineage>
</organism>
<dbReference type="GO" id="GO:0004671">
    <property type="term" value="F:protein C-terminal S-isoprenylcysteine carboxyl O-methyltransferase activity"/>
    <property type="evidence" value="ECO:0007669"/>
    <property type="project" value="UniProtKB-EC"/>
</dbReference>
<dbReference type="GO" id="GO:0019236">
    <property type="term" value="P:response to pheromone"/>
    <property type="evidence" value="ECO:0007669"/>
    <property type="project" value="UniProtKB-KW"/>
</dbReference>
<dbReference type="Pfam" id="PF04140">
    <property type="entry name" value="ICMT"/>
    <property type="match status" value="1"/>
</dbReference>
<reference evidence="13" key="1">
    <citation type="journal article" date="2017" name="Nat. Genet.">
        <title>Contrasting evolutionary genome dynamics between domesticated and wild yeasts.</title>
        <authorList>
            <person name="Yue J.X."/>
            <person name="Li J."/>
            <person name="Aigrain L."/>
            <person name="Hallin J."/>
            <person name="Persson K."/>
            <person name="Oliver K."/>
            <person name="Bergstrom A."/>
            <person name="Coupland P."/>
            <person name="Warringer J."/>
            <person name="Lagomarsino M.C."/>
            <person name="Fischer G."/>
            <person name="Durbin R."/>
            <person name="Liti G."/>
        </authorList>
    </citation>
    <scope>NUCLEOTIDE SEQUENCE</scope>
    <source>
        <strain evidence="13">CBS432</strain>
    </source>
</reference>
<dbReference type="VEuPathDB" id="FungiDB:SPAR_D05980"/>
<dbReference type="GO" id="GO:0032259">
    <property type="term" value="P:methylation"/>
    <property type="evidence" value="ECO:0007669"/>
    <property type="project" value="UniProtKB-KW"/>
</dbReference>
<dbReference type="PANTHER" id="PTHR12714">
    <property type="entry name" value="PROTEIN-S ISOPRENYLCYSTEINE O-METHYLTRANSFERASE"/>
    <property type="match status" value="1"/>
</dbReference>
<keyword evidence="10 12" id="KW-0472">Membrane</keyword>
<dbReference type="GeneID" id="54629845"/>
<reference evidence="13" key="3">
    <citation type="submission" date="2025-07" db="EMBL/GenBank/DDBJ databases">
        <authorList>
            <consortium name="NCBI Genome Project"/>
        </authorList>
    </citation>
    <scope>NUCLEOTIDE SEQUENCE</scope>
    <source>
        <strain evidence="13">CBS432</strain>
    </source>
</reference>
<keyword evidence="5 12" id="KW-0489">Methyltransferase</keyword>
<dbReference type="GO" id="GO:0007323">
    <property type="term" value="P:peptide pheromone maturation"/>
    <property type="evidence" value="ECO:0007669"/>
    <property type="project" value="UniProtKB-ARBA"/>
</dbReference>
<feature type="transmembrane region" description="Helical" evidence="12">
    <location>
        <begin position="25"/>
        <end position="42"/>
    </location>
</feature>
<dbReference type="GO" id="GO:0005789">
    <property type="term" value="C:endoplasmic reticulum membrane"/>
    <property type="evidence" value="ECO:0007669"/>
    <property type="project" value="UniProtKB-SubCell"/>
</dbReference>
<evidence type="ECO:0000256" key="3">
    <source>
        <dbReference type="ARBA" id="ARBA00012151"/>
    </source>
</evidence>